<dbReference type="Gene3D" id="1.10.150.310">
    <property type="entry name" value="Tex RuvX-like domain-like"/>
    <property type="match status" value="1"/>
</dbReference>
<dbReference type="SUPFAM" id="SSF47781">
    <property type="entry name" value="RuvA domain 2-like"/>
    <property type="match status" value="2"/>
</dbReference>
<dbReference type="SUPFAM" id="SSF50249">
    <property type="entry name" value="Nucleic acid-binding proteins"/>
    <property type="match status" value="1"/>
</dbReference>
<dbReference type="Pfam" id="PF12836">
    <property type="entry name" value="HHH_3"/>
    <property type="match status" value="1"/>
</dbReference>
<dbReference type="Pfam" id="PF00575">
    <property type="entry name" value="S1"/>
    <property type="match status" value="1"/>
</dbReference>
<dbReference type="FunFam" id="1.10.10.650:FF:000001">
    <property type="entry name" value="S1 RNA-binding domain 1"/>
    <property type="match status" value="1"/>
</dbReference>
<dbReference type="InterPro" id="IPR012340">
    <property type="entry name" value="NA-bd_OB-fold"/>
</dbReference>
<dbReference type="FunFam" id="3.30.420.140:FF:000001">
    <property type="entry name" value="RNA-binding transcriptional accessory protein"/>
    <property type="match status" value="1"/>
</dbReference>
<name>A0A063YIM3_9BACT</name>
<dbReference type="Gene3D" id="1.10.10.650">
    <property type="entry name" value="RuvA domain 2-like"/>
    <property type="match status" value="1"/>
</dbReference>
<dbReference type="InterPro" id="IPR023323">
    <property type="entry name" value="Tex-like_dom_sf"/>
</dbReference>
<keyword evidence="2" id="KW-1185">Reference proteome</keyword>
<dbReference type="Pfam" id="PF22706">
    <property type="entry name" value="Tex_central_region"/>
    <property type="match status" value="1"/>
</dbReference>
<accession>A0A063YIM3</accession>
<dbReference type="InterPro" id="IPR037027">
    <property type="entry name" value="YqgF/RNaseH-like_dom_sf"/>
</dbReference>
<dbReference type="Gene3D" id="3.30.420.140">
    <property type="entry name" value="YqgF/RNase H-like domain"/>
    <property type="match status" value="1"/>
</dbReference>
<evidence type="ECO:0000313" key="2">
    <source>
        <dbReference type="Proteomes" id="UP000264882"/>
    </source>
</evidence>
<dbReference type="Pfam" id="PF17674">
    <property type="entry name" value="HHH_9"/>
    <property type="match status" value="1"/>
</dbReference>
<dbReference type="SMART" id="SM00732">
    <property type="entry name" value="YqgFc"/>
    <property type="match status" value="1"/>
</dbReference>
<dbReference type="InterPro" id="IPR010994">
    <property type="entry name" value="RuvA_2-like"/>
</dbReference>
<dbReference type="OrthoDB" id="9804714at2"/>
<dbReference type="InterPro" id="IPR023319">
    <property type="entry name" value="Tex-like_HTH_dom_sf"/>
</dbReference>
<dbReference type="GO" id="GO:0003729">
    <property type="term" value="F:mRNA binding"/>
    <property type="evidence" value="ECO:0007669"/>
    <property type="project" value="TreeGrafter"/>
</dbReference>
<dbReference type="GO" id="GO:0006412">
    <property type="term" value="P:translation"/>
    <property type="evidence" value="ECO:0007669"/>
    <property type="project" value="TreeGrafter"/>
</dbReference>
<dbReference type="RefSeq" id="WP_036443746.1">
    <property type="nucleotide sequence ID" value="NZ_CP008748.1"/>
</dbReference>
<dbReference type="Proteomes" id="UP000264882">
    <property type="component" value="Chromosome"/>
</dbReference>
<dbReference type="KEGG" id="mhyv:MHSN_03260"/>
<dbReference type="InterPro" id="IPR041692">
    <property type="entry name" value="HHH_9"/>
</dbReference>
<evidence type="ECO:0000313" key="1">
    <source>
        <dbReference type="EMBL" id="ASI54169.1"/>
    </source>
</evidence>
<dbReference type="PANTHER" id="PTHR10724:SF10">
    <property type="entry name" value="S1 RNA-BINDING DOMAIN-CONTAINING PROTEIN 1"/>
    <property type="match status" value="1"/>
</dbReference>
<dbReference type="InterPro" id="IPR018974">
    <property type="entry name" value="Tex-like_N"/>
</dbReference>
<dbReference type="Gene3D" id="2.40.50.140">
    <property type="entry name" value="Nucleic acid-binding proteins"/>
    <property type="match status" value="1"/>
</dbReference>
<dbReference type="InterPro" id="IPR032639">
    <property type="entry name" value="Tex_YqgF"/>
</dbReference>
<dbReference type="EMBL" id="CP008748">
    <property type="protein sequence ID" value="ASI54169.1"/>
    <property type="molecule type" value="Genomic_DNA"/>
</dbReference>
<dbReference type="InterPro" id="IPR012337">
    <property type="entry name" value="RNaseH-like_sf"/>
</dbReference>
<protein>
    <submittedName>
        <fullName evidence="1">RNA-binding protein S1</fullName>
    </submittedName>
</protein>
<dbReference type="Pfam" id="PF16921">
    <property type="entry name" value="Tex_YqgF"/>
    <property type="match status" value="1"/>
</dbReference>
<dbReference type="GO" id="GO:0006139">
    <property type="term" value="P:nucleobase-containing compound metabolic process"/>
    <property type="evidence" value="ECO:0007669"/>
    <property type="project" value="InterPro"/>
</dbReference>
<gene>
    <name evidence="1" type="ORF">MHSN_03260</name>
</gene>
<dbReference type="SUPFAM" id="SSF53098">
    <property type="entry name" value="Ribonuclease H-like"/>
    <property type="match status" value="1"/>
</dbReference>
<dbReference type="PANTHER" id="PTHR10724">
    <property type="entry name" value="30S RIBOSOMAL PROTEIN S1"/>
    <property type="match status" value="1"/>
</dbReference>
<dbReference type="PROSITE" id="PS50126">
    <property type="entry name" value="S1"/>
    <property type="match status" value="1"/>
</dbReference>
<sequence length="712" mass="81679">MINSILSVANKLNIKEQQVQNTVQLLQQGATVPFISRYRKNETGGLDEEQVAAVWKIYNYDLELTKRKEAVIKILEEKGLLTDDLKNTILSSSTKQEVENIYEPFKIGKKTKASDAIAMGLEPLAKLIMQEASPDFNVFNECKKYFNETLQTTDQVLEQVKYIIAQIISQDPNTRKFVKENLMQYGIIETSLKKEAVDEKEVFRQYYTYREKIKYIPNHRILAITRGEDKKILNYDITYNDKPIIYHLRNMYYVNKRTAFIVYEAIDDSLKRLLLPSIIREIKSDLFARAEEKAIKIFAFNLEKMLLAPATKNKKILAIDPAYVNGSKIAVLNENGNLKAKRIIFPNPPQNKTEESAKVLNELILEHNINLIVIGNGTASRETEQFVSNFLKERHYRDIKYAIVSEIGASVYSASKLAQEEFPTLSVEERSAISIGRRFQDPLNELIKIDPKSIGVGQYQHDVDQKELSSALEFKIQKVVNEVGVDLNTATYHILSFISGLTKTLAKNIIDYRNKNSNFNSREELKNVKGISDKIYEQCIGFLRIFDSKVFYDRTNIHPESYKLANKLVEYLKLDLNKIDSRILEHINEKKICEDLQISEYDLNLIVDSLKNPGKDIRDDKNGFLLQSEVKTIDDLKIGQILPAQILNITDFGAFAFFGIKQTALIHVSHMKRSEGDFIAHPADVVSVGQNVNIKIIEIDKTRDRIQGEIVW</sequence>
<dbReference type="InterPro" id="IPR050437">
    <property type="entry name" value="Ribos_protein_bS1-like"/>
</dbReference>
<dbReference type="AlphaFoldDB" id="A0A063YIM3"/>
<dbReference type="Pfam" id="PF09371">
    <property type="entry name" value="Tex_N"/>
    <property type="match status" value="1"/>
</dbReference>
<dbReference type="InterPro" id="IPR006641">
    <property type="entry name" value="YqgF/RNaseH-like_dom"/>
</dbReference>
<dbReference type="InterPro" id="IPR003029">
    <property type="entry name" value="S1_domain"/>
</dbReference>
<dbReference type="SUPFAM" id="SSF158832">
    <property type="entry name" value="Tex N-terminal region-like"/>
    <property type="match status" value="1"/>
</dbReference>
<dbReference type="Gene3D" id="1.10.3500.10">
    <property type="entry name" value="Tex N-terminal region-like"/>
    <property type="match status" value="1"/>
</dbReference>
<proteinExistence type="predicted"/>
<reference evidence="1 2" key="1">
    <citation type="submission" date="2014-06" db="EMBL/GenBank/DDBJ databases">
        <title>The Whole Genome Sequence of Mycoplasma hyosynoviae strain ATCC 27095.</title>
        <authorList>
            <person name="Calcutt M.J."/>
            <person name="Foecking M.F."/>
        </authorList>
    </citation>
    <scope>NUCLEOTIDE SEQUENCE [LARGE SCALE GENOMIC DNA]</scope>
    <source>
        <strain evidence="1 2">M60</strain>
    </source>
</reference>
<dbReference type="SMART" id="SM00316">
    <property type="entry name" value="S1"/>
    <property type="match status" value="1"/>
</dbReference>
<dbReference type="GO" id="GO:0003735">
    <property type="term" value="F:structural constituent of ribosome"/>
    <property type="evidence" value="ECO:0007669"/>
    <property type="project" value="TreeGrafter"/>
</dbReference>
<dbReference type="InterPro" id="IPR055179">
    <property type="entry name" value="Tex-like_central_region"/>
</dbReference>
<organism evidence="1 2">
    <name type="scientific">Metamycoplasma hyosynoviae</name>
    <dbReference type="NCBI Taxonomy" id="29559"/>
    <lineage>
        <taxon>Bacteria</taxon>
        <taxon>Bacillati</taxon>
        <taxon>Mycoplasmatota</taxon>
        <taxon>Mycoplasmoidales</taxon>
        <taxon>Metamycoplasmataceae</taxon>
        <taxon>Metamycoplasma</taxon>
    </lineage>
</organism>